<sequence length="550" mass="63531">MVRNEWFIPLSVAVVGIVTSLLLLYSHDGYALLYYGDSVSHLVGSRKIVDWENPGLEQIGTVWLPLPHILFLVPSLIDPLFTTGLAGTVISLPSLAFTTLLIYRVMRDQGSIIHPSTKDHRIAYLLALLYAFNPNMMYLGIVAMTEALFMLFLVASIYYFQRWLLQGCSTRNLLLCSLFISLATLCRYESWFLPILLIAVVFTSAVRNRSKDNELQLLPIITSLLSTTGIAIWLAWNYYIYGDPFEFSNAEYYSAAWYAIHNQYHERYFMNPLNVFSVYMYNTIHLYGPLLLTGITGGYSIYHRSAKDRMGVMMIIILLLFLLLPPTFTIVSMLIGVGEMDYAYNSRFTILLAPLLFITTFLFLNRLSVYRWYIITPLLLLLVLWNPLFLRLGVVTYIDAYAGYSTKDTQLAVDAGEALRSLYDRGRIMILAGSILEHRIMITSNIALNRFDEMADHSTWKDSFKSPWLYDRWLIISKRPVHDATNVITHWLEREEELLMHYKVVYENENYKIMRLIVLVTINEYYSNNSNSSSSNRQESLFYNAPTYPR</sequence>
<reference evidence="11" key="1">
    <citation type="submission" date="2018-01" db="EMBL/GenBank/DDBJ databases">
        <authorList>
            <person name="Kerou L M."/>
        </authorList>
    </citation>
    <scope>NUCLEOTIDE SEQUENCE [LARGE SCALE GENOMIC DNA]</scope>
    <source>
        <strain evidence="11">SCU2</strain>
    </source>
</reference>
<proteinExistence type="predicted"/>
<keyword evidence="3" id="KW-0328">Glycosyltransferase</keyword>
<keyword evidence="2" id="KW-1003">Cell membrane</keyword>
<feature type="transmembrane region" description="Helical" evidence="8">
    <location>
        <begin position="314"/>
        <end position="336"/>
    </location>
</feature>
<keyword evidence="5 8" id="KW-0812">Transmembrane</keyword>
<dbReference type="GO" id="GO:0016763">
    <property type="term" value="F:pentosyltransferase activity"/>
    <property type="evidence" value="ECO:0007669"/>
    <property type="project" value="TreeGrafter"/>
</dbReference>
<evidence type="ECO:0000256" key="7">
    <source>
        <dbReference type="ARBA" id="ARBA00023136"/>
    </source>
</evidence>
<evidence type="ECO:0000256" key="1">
    <source>
        <dbReference type="ARBA" id="ARBA00004651"/>
    </source>
</evidence>
<dbReference type="Proteomes" id="UP000236248">
    <property type="component" value="Chromosome NCAV"/>
</dbReference>
<keyword evidence="11" id="KW-1185">Reference proteome</keyword>
<keyword evidence="7 8" id="KW-0472">Membrane</keyword>
<evidence type="ECO:0000256" key="3">
    <source>
        <dbReference type="ARBA" id="ARBA00022676"/>
    </source>
</evidence>
<feature type="transmembrane region" description="Helical" evidence="8">
    <location>
        <begin position="7"/>
        <end position="25"/>
    </location>
</feature>
<protein>
    <submittedName>
        <fullName evidence="10">PMT family glycosyltransferase, 4-amino-4-deoxy-L-arabinose transferase</fullName>
    </submittedName>
</protein>
<dbReference type="PANTHER" id="PTHR33908:SF11">
    <property type="entry name" value="MEMBRANE PROTEIN"/>
    <property type="match status" value="1"/>
</dbReference>
<evidence type="ECO:0000259" key="9">
    <source>
        <dbReference type="Pfam" id="PF13231"/>
    </source>
</evidence>
<feature type="transmembrane region" description="Helical" evidence="8">
    <location>
        <begin position="172"/>
        <end position="205"/>
    </location>
</feature>
<dbReference type="Pfam" id="PF13231">
    <property type="entry name" value="PMT_2"/>
    <property type="match status" value="1"/>
</dbReference>
<evidence type="ECO:0000256" key="8">
    <source>
        <dbReference type="SAM" id="Phobius"/>
    </source>
</evidence>
<dbReference type="EMBL" id="LT981265">
    <property type="protein sequence ID" value="SPC33370.1"/>
    <property type="molecule type" value="Genomic_DNA"/>
</dbReference>
<dbReference type="AlphaFoldDB" id="A0A2K5AP03"/>
<dbReference type="GO" id="GO:0008610">
    <property type="term" value="P:lipid biosynthetic process"/>
    <property type="evidence" value="ECO:0007669"/>
    <property type="project" value="UniProtKB-ARBA"/>
</dbReference>
<feature type="transmembrane region" description="Helical" evidence="8">
    <location>
        <begin position="138"/>
        <end position="160"/>
    </location>
</feature>
<name>A0A2K5AP03_9ARCH</name>
<organism evidence="10 11">
    <name type="scientific">Candidatus Nitrosocaldus cavascurensis</name>
    <dbReference type="NCBI Taxonomy" id="2058097"/>
    <lineage>
        <taxon>Archaea</taxon>
        <taxon>Nitrososphaerota</taxon>
        <taxon>Nitrososphaeria</taxon>
        <taxon>Candidatus Nitrosocaldales</taxon>
        <taxon>Candidatus Nitrosocaldaceae</taxon>
        <taxon>Candidatus Nitrosocaldus</taxon>
    </lineage>
</organism>
<evidence type="ECO:0000313" key="11">
    <source>
        <dbReference type="Proteomes" id="UP000236248"/>
    </source>
</evidence>
<dbReference type="PANTHER" id="PTHR33908">
    <property type="entry name" value="MANNOSYLTRANSFERASE YKCB-RELATED"/>
    <property type="match status" value="1"/>
</dbReference>
<feature type="transmembrane region" description="Helical" evidence="8">
    <location>
        <begin position="348"/>
        <end position="365"/>
    </location>
</feature>
<feature type="transmembrane region" description="Helical" evidence="8">
    <location>
        <begin position="279"/>
        <end position="302"/>
    </location>
</feature>
<dbReference type="KEGG" id="ncv:NCAV_0170"/>
<dbReference type="InterPro" id="IPR050297">
    <property type="entry name" value="LipidA_mod_glycosyltrf_83"/>
</dbReference>
<feature type="transmembrane region" description="Helical" evidence="8">
    <location>
        <begin position="372"/>
        <end position="390"/>
    </location>
</feature>
<keyword evidence="6 8" id="KW-1133">Transmembrane helix</keyword>
<evidence type="ECO:0000256" key="2">
    <source>
        <dbReference type="ARBA" id="ARBA00022475"/>
    </source>
</evidence>
<evidence type="ECO:0000256" key="5">
    <source>
        <dbReference type="ARBA" id="ARBA00022692"/>
    </source>
</evidence>
<feature type="domain" description="Glycosyltransferase RgtA/B/C/D-like" evidence="9">
    <location>
        <begin position="115"/>
        <end position="233"/>
    </location>
</feature>
<evidence type="ECO:0000313" key="10">
    <source>
        <dbReference type="EMBL" id="SPC33370.1"/>
    </source>
</evidence>
<dbReference type="GO" id="GO:0005886">
    <property type="term" value="C:plasma membrane"/>
    <property type="evidence" value="ECO:0007669"/>
    <property type="project" value="UniProtKB-SubCell"/>
</dbReference>
<comment type="subcellular location">
    <subcellularLocation>
        <location evidence="1">Cell membrane</location>
        <topology evidence="1">Multi-pass membrane protein</topology>
    </subcellularLocation>
</comment>
<feature type="transmembrane region" description="Helical" evidence="8">
    <location>
        <begin position="217"/>
        <end position="236"/>
    </location>
</feature>
<keyword evidence="4 10" id="KW-0808">Transferase</keyword>
<evidence type="ECO:0000256" key="4">
    <source>
        <dbReference type="ARBA" id="ARBA00022679"/>
    </source>
</evidence>
<feature type="transmembrane region" description="Helical" evidence="8">
    <location>
        <begin position="80"/>
        <end position="103"/>
    </location>
</feature>
<gene>
    <name evidence="10" type="ORF">NCAV_0170</name>
</gene>
<dbReference type="InterPro" id="IPR038731">
    <property type="entry name" value="RgtA/B/C-like"/>
</dbReference>
<evidence type="ECO:0000256" key="6">
    <source>
        <dbReference type="ARBA" id="ARBA00022989"/>
    </source>
</evidence>
<accession>A0A2K5AP03</accession>